<sequence>MGLWIRVLVLAGAAALTGCASVSGGNVQKMYVQAQERDGTAVAGADCTLTNDKGTWRFKSPGDSSVVRSNKPMEVKCEKAPLPNGVVSVESGTRAAMFGNIIIGGVVGAVIDHSSGAAYEYPEQVRVVMGQMTSLKWVNDPKGATPAQVAEKEKQARVKAEQQQLQPQAVQQAQAPVQAQAQAQAQAQPRPAALPAAEPARVLQPGSFASGYALLEDVDAVPYISDRGRQGYREYMTKPTPKAFAISPTGHWYSAWTLKSSDPTLPSDPSERAVEGCSRAAKAPCRLYAVNGAVVWRKETPTASSSP</sequence>
<organism evidence="2 3">
    <name type="scientific">Ramlibacter albus</name>
    <dbReference type="NCBI Taxonomy" id="2079448"/>
    <lineage>
        <taxon>Bacteria</taxon>
        <taxon>Pseudomonadati</taxon>
        <taxon>Pseudomonadota</taxon>
        <taxon>Betaproteobacteria</taxon>
        <taxon>Burkholderiales</taxon>
        <taxon>Comamonadaceae</taxon>
        <taxon>Ramlibacter</taxon>
    </lineage>
</organism>
<reference evidence="2" key="1">
    <citation type="submission" date="2020-08" db="EMBL/GenBank/DDBJ databases">
        <title>Ramlibacter sp. GTP1 16S ribosomal RNA gene genome sequencing and assembly.</title>
        <authorList>
            <person name="Kang M."/>
        </authorList>
    </citation>
    <scope>NUCLEOTIDE SEQUENCE</scope>
    <source>
        <strain evidence="2">GTP1</strain>
    </source>
</reference>
<comment type="caution">
    <text evidence="2">The sequence shown here is derived from an EMBL/GenBank/DDBJ whole genome shotgun (WGS) entry which is preliminary data.</text>
</comment>
<name>A0A923M8Q1_9BURK</name>
<keyword evidence="1" id="KW-0732">Signal</keyword>
<dbReference type="EMBL" id="JACORU010000003">
    <property type="protein sequence ID" value="MBC5764953.1"/>
    <property type="molecule type" value="Genomic_DNA"/>
</dbReference>
<evidence type="ECO:0000313" key="2">
    <source>
        <dbReference type="EMBL" id="MBC5764953.1"/>
    </source>
</evidence>
<keyword evidence="3" id="KW-1185">Reference proteome</keyword>
<gene>
    <name evidence="2" type="ORF">H8R02_10855</name>
</gene>
<feature type="chain" id="PRO_5037507334" evidence="1">
    <location>
        <begin position="21"/>
        <end position="307"/>
    </location>
</feature>
<accession>A0A923M8Q1</accession>
<proteinExistence type="predicted"/>
<dbReference type="PROSITE" id="PS51257">
    <property type="entry name" value="PROKAR_LIPOPROTEIN"/>
    <property type="match status" value="1"/>
</dbReference>
<dbReference type="RefSeq" id="WP_187081411.1">
    <property type="nucleotide sequence ID" value="NZ_JACORU010000003.1"/>
</dbReference>
<evidence type="ECO:0000256" key="1">
    <source>
        <dbReference type="SAM" id="SignalP"/>
    </source>
</evidence>
<feature type="signal peptide" evidence="1">
    <location>
        <begin position="1"/>
        <end position="20"/>
    </location>
</feature>
<dbReference type="AlphaFoldDB" id="A0A923M8Q1"/>
<protein>
    <submittedName>
        <fullName evidence="2">Uncharacterized protein</fullName>
    </submittedName>
</protein>
<evidence type="ECO:0000313" key="3">
    <source>
        <dbReference type="Proteomes" id="UP000596827"/>
    </source>
</evidence>
<dbReference type="Proteomes" id="UP000596827">
    <property type="component" value="Unassembled WGS sequence"/>
</dbReference>